<proteinExistence type="predicted"/>
<gene>
    <name evidence="1" type="ORF">BpHYR1_019106</name>
</gene>
<accession>A0A3M7SCX7</accession>
<reference evidence="1 2" key="1">
    <citation type="journal article" date="2018" name="Sci. Rep.">
        <title>Genomic signatures of local adaptation to the degree of environmental predictability in rotifers.</title>
        <authorList>
            <person name="Franch-Gras L."/>
            <person name="Hahn C."/>
            <person name="Garcia-Roger E.M."/>
            <person name="Carmona M.J."/>
            <person name="Serra M."/>
            <person name="Gomez A."/>
        </authorList>
    </citation>
    <scope>NUCLEOTIDE SEQUENCE [LARGE SCALE GENOMIC DNA]</scope>
    <source>
        <strain evidence="1">HYR1</strain>
    </source>
</reference>
<name>A0A3M7SCX7_BRAPC</name>
<dbReference type="EMBL" id="REGN01001607">
    <property type="protein sequence ID" value="RNA33646.1"/>
    <property type="molecule type" value="Genomic_DNA"/>
</dbReference>
<sequence length="60" mass="7301">MQSFYQDITSSPAKKKERILKSFQKTSYYLKKFTAKLQMSTFEDLTEKKKQYFYKKQSIN</sequence>
<evidence type="ECO:0000313" key="2">
    <source>
        <dbReference type="Proteomes" id="UP000276133"/>
    </source>
</evidence>
<dbReference type="Proteomes" id="UP000276133">
    <property type="component" value="Unassembled WGS sequence"/>
</dbReference>
<organism evidence="1 2">
    <name type="scientific">Brachionus plicatilis</name>
    <name type="common">Marine rotifer</name>
    <name type="synonym">Brachionus muelleri</name>
    <dbReference type="NCBI Taxonomy" id="10195"/>
    <lineage>
        <taxon>Eukaryota</taxon>
        <taxon>Metazoa</taxon>
        <taxon>Spiralia</taxon>
        <taxon>Gnathifera</taxon>
        <taxon>Rotifera</taxon>
        <taxon>Eurotatoria</taxon>
        <taxon>Monogononta</taxon>
        <taxon>Pseudotrocha</taxon>
        <taxon>Ploima</taxon>
        <taxon>Brachionidae</taxon>
        <taxon>Brachionus</taxon>
    </lineage>
</organism>
<dbReference type="AlphaFoldDB" id="A0A3M7SCX7"/>
<protein>
    <submittedName>
        <fullName evidence="1">Uncharacterized protein</fullName>
    </submittedName>
</protein>
<keyword evidence="2" id="KW-1185">Reference proteome</keyword>
<comment type="caution">
    <text evidence="1">The sequence shown here is derived from an EMBL/GenBank/DDBJ whole genome shotgun (WGS) entry which is preliminary data.</text>
</comment>
<evidence type="ECO:0000313" key="1">
    <source>
        <dbReference type="EMBL" id="RNA33646.1"/>
    </source>
</evidence>